<keyword evidence="4" id="KW-0813">Transport</keyword>
<name>A0AA45C6N2_9BACT</name>
<dbReference type="GO" id="GO:0042910">
    <property type="term" value="F:xenobiotic transmembrane transporter activity"/>
    <property type="evidence" value="ECO:0007669"/>
    <property type="project" value="InterPro"/>
</dbReference>
<evidence type="ECO:0000256" key="7">
    <source>
        <dbReference type="ARBA" id="ARBA00022989"/>
    </source>
</evidence>
<dbReference type="NCBIfam" id="TIGR00797">
    <property type="entry name" value="matE"/>
    <property type="match status" value="1"/>
</dbReference>
<dbReference type="Pfam" id="PF01554">
    <property type="entry name" value="MatE"/>
    <property type="match status" value="2"/>
</dbReference>
<feature type="transmembrane region" description="Helical" evidence="10">
    <location>
        <begin position="66"/>
        <end position="88"/>
    </location>
</feature>
<evidence type="ECO:0000256" key="4">
    <source>
        <dbReference type="ARBA" id="ARBA00022448"/>
    </source>
</evidence>
<dbReference type="EMBL" id="QGGI01000009">
    <property type="protein sequence ID" value="PWJ92173.1"/>
    <property type="molecule type" value="Genomic_DNA"/>
</dbReference>
<dbReference type="InterPro" id="IPR051327">
    <property type="entry name" value="MATE_MepA_subfamily"/>
</dbReference>
<feature type="transmembrane region" description="Helical" evidence="10">
    <location>
        <begin position="320"/>
        <end position="341"/>
    </location>
</feature>
<feature type="transmembrane region" description="Helical" evidence="10">
    <location>
        <begin position="25"/>
        <end position="46"/>
    </location>
</feature>
<dbReference type="InterPro" id="IPR045070">
    <property type="entry name" value="MATE_MepA-like"/>
</dbReference>
<feature type="transmembrane region" description="Helical" evidence="10">
    <location>
        <begin position="361"/>
        <end position="383"/>
    </location>
</feature>
<dbReference type="PANTHER" id="PTHR43823">
    <property type="entry name" value="SPORULATION PROTEIN YKVU"/>
    <property type="match status" value="1"/>
</dbReference>
<proteinExistence type="inferred from homology"/>
<evidence type="ECO:0000313" key="11">
    <source>
        <dbReference type="EMBL" id="PWJ92173.1"/>
    </source>
</evidence>
<comment type="caution">
    <text evidence="11">The sequence shown here is derived from an EMBL/GenBank/DDBJ whole genome shotgun (WGS) entry which is preliminary data.</text>
</comment>
<dbReference type="AlphaFoldDB" id="A0AA45C6N2"/>
<feature type="transmembrane region" description="Helical" evidence="10">
    <location>
        <begin position="100"/>
        <end position="120"/>
    </location>
</feature>
<dbReference type="PANTHER" id="PTHR43823:SF3">
    <property type="entry name" value="MULTIDRUG EXPORT PROTEIN MEPA"/>
    <property type="match status" value="1"/>
</dbReference>
<dbReference type="InterPro" id="IPR002528">
    <property type="entry name" value="MATE_fam"/>
</dbReference>
<evidence type="ECO:0000256" key="5">
    <source>
        <dbReference type="ARBA" id="ARBA00022475"/>
    </source>
</evidence>
<feature type="transmembrane region" description="Helical" evidence="10">
    <location>
        <begin position="392"/>
        <end position="411"/>
    </location>
</feature>
<evidence type="ECO:0000256" key="3">
    <source>
        <dbReference type="ARBA" id="ARBA00022106"/>
    </source>
</evidence>
<evidence type="ECO:0000256" key="1">
    <source>
        <dbReference type="ARBA" id="ARBA00004651"/>
    </source>
</evidence>
<feature type="transmembrane region" description="Helical" evidence="10">
    <location>
        <begin position="238"/>
        <end position="264"/>
    </location>
</feature>
<sequence>MNNKDYQRNLILNENLWKVMWKMSLPAIIAMILYGMNTVFDAIFVGRFVGETALAGVSLAYPLSQIVLGIGSLFGVGAGSALSIAIGAKDKKTQERILGNVNYLSIISTVVYMIIGWFFAESFIKMMGGKGEAILPAVEYFRITIIGTIFWIHGLALNMVVRAEGKMKSAAVMMGSGLLINIIANYFLIVVFGFGVKGAAWGTNLGMFIYSLMGILYFSGKKATFEANPLKIYRDKKIINSIFSMGIPSFIMSVMSVLQGVVVFNALSKYGTLFDIAFYGVAFRIYTFLLTPIFGLMRALQPVTGINFGAGNNLRVIKSYKVFTVAGICFMIPFWIILMLIPSSVLNIMMPGQIFDPYNIMNFRILMLVIPILPIIFICMTFFPSINKGKPVAIIGIARQIVFYIPVMYFFPKFMGIRGIYFGSFLIDVIIVIWALLISLKEFKVLKNKNLKIQNEY</sequence>
<evidence type="ECO:0000256" key="10">
    <source>
        <dbReference type="SAM" id="Phobius"/>
    </source>
</evidence>
<reference evidence="11 12" key="1">
    <citation type="submission" date="2018-05" db="EMBL/GenBank/DDBJ databases">
        <title>Genomic Encyclopedia of Type Strains, Phase IV (KMG-IV): sequencing the most valuable type-strain genomes for metagenomic binning, comparative biology and taxonomic classification.</title>
        <authorList>
            <person name="Goeker M."/>
        </authorList>
    </citation>
    <scope>NUCLEOTIDE SEQUENCE [LARGE SCALE GENOMIC DNA]</scope>
    <source>
        <strain evidence="11 12">DSM 24906</strain>
    </source>
</reference>
<dbReference type="InterPro" id="IPR048279">
    <property type="entry name" value="MdtK-like"/>
</dbReference>
<evidence type="ECO:0000256" key="2">
    <source>
        <dbReference type="ARBA" id="ARBA00008417"/>
    </source>
</evidence>
<dbReference type="PIRSF" id="PIRSF006603">
    <property type="entry name" value="DinF"/>
    <property type="match status" value="1"/>
</dbReference>
<comment type="similarity">
    <text evidence="2">Belongs to the multi antimicrobial extrusion (MATE) (TC 2.A.66.1) family. MepA subfamily.</text>
</comment>
<keyword evidence="7 10" id="KW-1133">Transmembrane helix</keyword>
<feature type="transmembrane region" description="Helical" evidence="10">
    <location>
        <begin position="172"/>
        <end position="194"/>
    </location>
</feature>
<feature type="transmembrane region" description="Helical" evidence="10">
    <location>
        <begin position="200"/>
        <end position="218"/>
    </location>
</feature>
<feature type="transmembrane region" description="Helical" evidence="10">
    <location>
        <begin position="276"/>
        <end position="300"/>
    </location>
</feature>
<keyword evidence="9" id="KW-0046">Antibiotic resistance</keyword>
<evidence type="ECO:0000256" key="8">
    <source>
        <dbReference type="ARBA" id="ARBA00023136"/>
    </source>
</evidence>
<evidence type="ECO:0000256" key="6">
    <source>
        <dbReference type="ARBA" id="ARBA00022692"/>
    </source>
</evidence>
<evidence type="ECO:0000256" key="9">
    <source>
        <dbReference type="ARBA" id="ARBA00023251"/>
    </source>
</evidence>
<dbReference type="GO" id="GO:0005886">
    <property type="term" value="C:plasma membrane"/>
    <property type="evidence" value="ECO:0007669"/>
    <property type="project" value="UniProtKB-SubCell"/>
</dbReference>
<keyword evidence="8 10" id="KW-0472">Membrane</keyword>
<keyword evidence="6 10" id="KW-0812">Transmembrane</keyword>
<dbReference type="GO" id="GO:0015297">
    <property type="term" value="F:antiporter activity"/>
    <property type="evidence" value="ECO:0007669"/>
    <property type="project" value="InterPro"/>
</dbReference>
<comment type="subcellular location">
    <subcellularLocation>
        <location evidence="1">Cell membrane</location>
        <topology evidence="1">Multi-pass membrane protein</topology>
    </subcellularLocation>
</comment>
<feature type="transmembrane region" description="Helical" evidence="10">
    <location>
        <begin position="417"/>
        <end position="440"/>
    </location>
</feature>
<dbReference type="GO" id="GO:0046677">
    <property type="term" value="P:response to antibiotic"/>
    <property type="evidence" value="ECO:0007669"/>
    <property type="project" value="UniProtKB-KW"/>
</dbReference>
<accession>A0AA45C6N2</accession>
<protein>
    <recommendedName>
        <fullName evidence="3">Multidrug export protein MepA</fullName>
    </recommendedName>
</protein>
<feature type="transmembrane region" description="Helical" evidence="10">
    <location>
        <begin position="140"/>
        <end position="160"/>
    </location>
</feature>
<organism evidence="11 12">
    <name type="scientific">Oceanotoga teriensis</name>
    <dbReference type="NCBI Taxonomy" id="515440"/>
    <lineage>
        <taxon>Bacteria</taxon>
        <taxon>Thermotogati</taxon>
        <taxon>Thermotogota</taxon>
        <taxon>Thermotogae</taxon>
        <taxon>Petrotogales</taxon>
        <taxon>Petrotogaceae</taxon>
        <taxon>Oceanotoga</taxon>
    </lineage>
</organism>
<dbReference type="Proteomes" id="UP000245921">
    <property type="component" value="Unassembled WGS sequence"/>
</dbReference>
<dbReference type="CDD" id="cd13143">
    <property type="entry name" value="MATE_MepA_like"/>
    <property type="match status" value="1"/>
</dbReference>
<keyword evidence="12" id="KW-1185">Reference proteome</keyword>
<gene>
    <name evidence="11" type="ORF">C7380_10956</name>
</gene>
<keyword evidence="5" id="KW-1003">Cell membrane</keyword>
<evidence type="ECO:0000313" key="12">
    <source>
        <dbReference type="Proteomes" id="UP000245921"/>
    </source>
</evidence>